<gene>
    <name evidence="1" type="ORF">I9W82_000552</name>
</gene>
<evidence type="ECO:0000313" key="2">
    <source>
        <dbReference type="Proteomes" id="UP000669133"/>
    </source>
</evidence>
<dbReference type="GO" id="GO:0000372">
    <property type="term" value="P:Group I intron splicing"/>
    <property type="evidence" value="ECO:0007669"/>
    <property type="project" value="InterPro"/>
</dbReference>
<dbReference type="OrthoDB" id="4083723at2759"/>
<proteinExistence type="predicted"/>
<dbReference type="RefSeq" id="XP_067550577.1">
    <property type="nucleotide sequence ID" value="XM_067694705.1"/>
</dbReference>
<dbReference type="GeneID" id="93649181"/>
<dbReference type="Pfam" id="PF13762">
    <property type="entry name" value="MNE1"/>
    <property type="match status" value="1"/>
</dbReference>
<comment type="caution">
    <text evidence="1">The sequence shown here is derived from an EMBL/GenBank/DDBJ whole genome shotgun (WGS) entry which is preliminary data.</text>
</comment>
<evidence type="ECO:0000313" key="1">
    <source>
        <dbReference type="EMBL" id="KAG5421461.1"/>
    </source>
</evidence>
<dbReference type="Proteomes" id="UP000669133">
    <property type="component" value="Unassembled WGS sequence"/>
</dbReference>
<dbReference type="EMBL" id="JAEOAQ010000001">
    <property type="protein sequence ID" value="KAG5421461.1"/>
    <property type="molecule type" value="Genomic_DNA"/>
</dbReference>
<dbReference type="InterPro" id="IPR025694">
    <property type="entry name" value="MNE1"/>
</dbReference>
<organism evidence="1 2">
    <name type="scientific">Candida metapsilosis</name>
    <dbReference type="NCBI Taxonomy" id="273372"/>
    <lineage>
        <taxon>Eukaryota</taxon>
        <taxon>Fungi</taxon>
        <taxon>Dikarya</taxon>
        <taxon>Ascomycota</taxon>
        <taxon>Saccharomycotina</taxon>
        <taxon>Pichiomycetes</taxon>
        <taxon>Debaryomycetaceae</taxon>
        <taxon>Candida/Lodderomyces clade</taxon>
        <taxon>Candida</taxon>
    </lineage>
</organism>
<dbReference type="AlphaFoldDB" id="A0A8H8DEI7"/>
<keyword evidence="2" id="KW-1185">Reference proteome</keyword>
<dbReference type="GO" id="GO:1990904">
    <property type="term" value="C:ribonucleoprotein complex"/>
    <property type="evidence" value="ECO:0007669"/>
    <property type="project" value="InterPro"/>
</dbReference>
<protein>
    <submittedName>
        <fullName evidence="1">Uncharacterized protein</fullName>
    </submittedName>
</protein>
<name>A0A8H8DEI7_9ASCO</name>
<accession>A0A8H8DEI7</accession>
<sequence length="624" mass="71715">MFGTLSRWGSHNAPHTHFDVYFQLSSCPSGRWIRTNTLGQLNHSRKYSDAKVYTQSSSSTRRRSYSGKGFTNSKTLQRLSEIYDVESLLSYLQELPTSPLNAFLKQCIQHNFHVSNNLRLSFQKRQESEASKRLLDWAYIYQFRFNQSQTDILEYNASWKKMYNKQMLPVYNSSYICWLLNTSQGQIASVYVIKFLKESEIPLSLAIKVLLENQDMKRLEFVFELFHDKTINLEDYLWLRVLQVGLENNSYQIVKEVYTRYIMAGFSNGKITLEEAVLSLMPESNRIFESLTNSLLMNVLQVLAMHGDTTSTMDLIESHFFHKVVAGGSALNKELCIRILESHCYNAENGGTSLEEILDLLDVFATKEVKGGIESTDLFQAMNHKFANFGSVTDSDDSNSDVVSLRDKSDKLSLAKLGTLYDYTVQSMEYAQRLHPRTKSIFIDCLLNYVATYLNHTAVVQTLMALHYANPASIKELSTSSLNSILYSLSKSSSKRCALHYLKYLKSIGITPSHQMYSWMIRCTMREHYEFPVLYFLWQYYQDHAVLQGPMKQTFNYLPSNGLFGELKSQLIEGNNIAAAFELLCNELSEDRIFAKTGPTVHGKYNESHDLKDLAKLERILPIQ</sequence>
<reference evidence="1 2" key="1">
    <citation type="submission" date="2020-12" db="EMBL/GenBank/DDBJ databases">
        <title>Effect of drift, selection, and recombination on the evolution of hybrid genomes in Candida yeast pathogens.</title>
        <authorList>
            <person name="Mixao V."/>
            <person name="Ksiezopolska E."/>
            <person name="Saus E."/>
            <person name="Boekhout T."/>
            <person name="Gacser A."/>
            <person name="Gabaldon T."/>
        </authorList>
    </citation>
    <scope>NUCLEOTIDE SEQUENCE [LARGE SCALE GENOMIC DNA]</scope>
    <source>
        <strain evidence="1 2">BP57</strain>
    </source>
</reference>